<evidence type="ECO:0000256" key="16">
    <source>
        <dbReference type="ARBA" id="ARBA00023180"/>
    </source>
</evidence>
<dbReference type="Gene3D" id="1.10.510.10">
    <property type="entry name" value="Transferase(Phosphotransferase) domain 1"/>
    <property type="match status" value="1"/>
</dbReference>
<dbReference type="KEGG" id="cmos:111442708"/>
<evidence type="ECO:0000256" key="2">
    <source>
        <dbReference type="ARBA" id="ARBA00012513"/>
    </source>
</evidence>
<evidence type="ECO:0000256" key="7">
    <source>
        <dbReference type="ARBA" id="ARBA00022692"/>
    </source>
</evidence>
<dbReference type="Gene3D" id="3.30.200.20">
    <property type="entry name" value="Phosphorylase Kinase, domain 1"/>
    <property type="match status" value="1"/>
</dbReference>
<dbReference type="GO" id="GO:0004674">
    <property type="term" value="F:protein serine/threonine kinase activity"/>
    <property type="evidence" value="ECO:0007669"/>
    <property type="project" value="UniProtKB-KW"/>
</dbReference>
<comment type="catalytic activity">
    <reaction evidence="17">
        <text>L-threonyl-[protein] + ATP = O-phospho-L-threonyl-[protein] + ADP + H(+)</text>
        <dbReference type="Rhea" id="RHEA:46608"/>
        <dbReference type="Rhea" id="RHEA-COMP:11060"/>
        <dbReference type="Rhea" id="RHEA-COMP:11605"/>
        <dbReference type="ChEBI" id="CHEBI:15378"/>
        <dbReference type="ChEBI" id="CHEBI:30013"/>
        <dbReference type="ChEBI" id="CHEBI:30616"/>
        <dbReference type="ChEBI" id="CHEBI:61977"/>
        <dbReference type="ChEBI" id="CHEBI:456216"/>
        <dbReference type="EC" id="2.7.11.1"/>
    </reaction>
</comment>
<dbReference type="SUPFAM" id="SSF56112">
    <property type="entry name" value="Protein kinase-like (PK-like)"/>
    <property type="match status" value="1"/>
</dbReference>
<evidence type="ECO:0000313" key="23">
    <source>
        <dbReference type="Proteomes" id="UP000504609"/>
    </source>
</evidence>
<feature type="compositionally biased region" description="Low complexity" evidence="19">
    <location>
        <begin position="970"/>
        <end position="981"/>
    </location>
</feature>
<dbReference type="InterPro" id="IPR021720">
    <property type="entry name" value="Malectin_dom"/>
</dbReference>
<evidence type="ECO:0000256" key="17">
    <source>
        <dbReference type="ARBA" id="ARBA00047899"/>
    </source>
</evidence>
<dbReference type="SUPFAM" id="SSF52058">
    <property type="entry name" value="L domain-like"/>
    <property type="match status" value="1"/>
</dbReference>
<dbReference type="PANTHER" id="PTHR48006">
    <property type="entry name" value="LEUCINE-RICH REPEAT-CONTAINING PROTEIN DDB_G0281931-RELATED"/>
    <property type="match status" value="1"/>
</dbReference>
<evidence type="ECO:0000256" key="21">
    <source>
        <dbReference type="SAM" id="SignalP"/>
    </source>
</evidence>
<keyword evidence="9" id="KW-0677">Repeat</keyword>
<evidence type="ECO:0000256" key="1">
    <source>
        <dbReference type="ARBA" id="ARBA00004479"/>
    </source>
</evidence>
<evidence type="ECO:0000256" key="13">
    <source>
        <dbReference type="ARBA" id="ARBA00022989"/>
    </source>
</evidence>
<keyword evidence="10" id="KW-0547">Nucleotide-binding</keyword>
<name>A0A6J1F6W7_CUCMO</name>
<keyword evidence="15" id="KW-0675">Receptor</keyword>
<dbReference type="FunFam" id="3.80.10.10:FF:001022">
    <property type="entry name" value="Probable LRR receptor-like serine/threonine-protein kinase At1g53420"/>
    <property type="match status" value="1"/>
</dbReference>
<comment type="catalytic activity">
    <reaction evidence="18">
        <text>L-seryl-[protein] + ATP = O-phospho-L-seryl-[protein] + ADP + H(+)</text>
        <dbReference type="Rhea" id="RHEA:17989"/>
        <dbReference type="Rhea" id="RHEA-COMP:9863"/>
        <dbReference type="Rhea" id="RHEA-COMP:11604"/>
        <dbReference type="ChEBI" id="CHEBI:15378"/>
        <dbReference type="ChEBI" id="CHEBI:29999"/>
        <dbReference type="ChEBI" id="CHEBI:30616"/>
        <dbReference type="ChEBI" id="CHEBI:83421"/>
        <dbReference type="ChEBI" id="CHEBI:456216"/>
        <dbReference type="EC" id="2.7.11.1"/>
    </reaction>
</comment>
<dbReference type="InterPro" id="IPR008271">
    <property type="entry name" value="Ser/Thr_kinase_AS"/>
</dbReference>
<dbReference type="InterPro" id="IPR001245">
    <property type="entry name" value="Ser-Thr/Tyr_kinase_cat_dom"/>
</dbReference>
<evidence type="ECO:0000256" key="5">
    <source>
        <dbReference type="ARBA" id="ARBA00022614"/>
    </source>
</evidence>
<dbReference type="RefSeq" id="XP_022935959.1">
    <property type="nucleotide sequence ID" value="XM_023080191.1"/>
</dbReference>
<evidence type="ECO:0000256" key="3">
    <source>
        <dbReference type="ARBA" id="ARBA00022527"/>
    </source>
</evidence>
<evidence type="ECO:0000256" key="6">
    <source>
        <dbReference type="ARBA" id="ARBA00022679"/>
    </source>
</evidence>
<dbReference type="Pfam" id="PF07714">
    <property type="entry name" value="PK_Tyr_Ser-Thr"/>
    <property type="match status" value="1"/>
</dbReference>
<proteinExistence type="predicted"/>
<keyword evidence="23" id="KW-1185">Reference proteome</keyword>
<accession>A0A6J1F6W7</accession>
<evidence type="ECO:0000256" key="18">
    <source>
        <dbReference type="ARBA" id="ARBA00048679"/>
    </source>
</evidence>
<evidence type="ECO:0000256" key="15">
    <source>
        <dbReference type="ARBA" id="ARBA00023170"/>
    </source>
</evidence>
<dbReference type="PANTHER" id="PTHR48006:SF66">
    <property type="entry name" value="PROTEIN KINASE DOMAIN-CONTAINING PROTEIN"/>
    <property type="match status" value="1"/>
</dbReference>
<dbReference type="SMART" id="SM00220">
    <property type="entry name" value="S_TKc"/>
    <property type="match status" value="1"/>
</dbReference>
<feature type="chain" id="PRO_5026658138" description="non-specific serine/threonine protein kinase" evidence="21">
    <location>
        <begin position="25"/>
        <end position="1012"/>
    </location>
</feature>
<organism evidence="23 24">
    <name type="scientific">Cucurbita moschata</name>
    <name type="common">Winter crookneck squash</name>
    <name type="synonym">Cucurbita pepo var. moschata</name>
    <dbReference type="NCBI Taxonomy" id="3662"/>
    <lineage>
        <taxon>Eukaryota</taxon>
        <taxon>Viridiplantae</taxon>
        <taxon>Streptophyta</taxon>
        <taxon>Embryophyta</taxon>
        <taxon>Tracheophyta</taxon>
        <taxon>Spermatophyta</taxon>
        <taxon>Magnoliopsida</taxon>
        <taxon>eudicotyledons</taxon>
        <taxon>Gunneridae</taxon>
        <taxon>Pentapetalae</taxon>
        <taxon>rosids</taxon>
        <taxon>fabids</taxon>
        <taxon>Cucurbitales</taxon>
        <taxon>Cucurbitaceae</taxon>
        <taxon>Cucurbiteae</taxon>
        <taxon>Cucurbita</taxon>
    </lineage>
</organism>
<dbReference type="FunFam" id="1.10.510.10:FF:000044">
    <property type="entry name" value="Putative LRR receptor-like serine/threonine-protein kinase"/>
    <property type="match status" value="1"/>
</dbReference>
<keyword evidence="14 20" id="KW-0472">Membrane</keyword>
<dbReference type="GO" id="GO:0005524">
    <property type="term" value="F:ATP binding"/>
    <property type="evidence" value="ECO:0007669"/>
    <property type="project" value="UniProtKB-KW"/>
</dbReference>
<feature type="region of interest" description="Disordered" evidence="19">
    <location>
        <begin position="968"/>
        <end position="994"/>
    </location>
</feature>
<dbReference type="InterPro" id="IPR032675">
    <property type="entry name" value="LRR_dom_sf"/>
</dbReference>
<evidence type="ECO:0000256" key="12">
    <source>
        <dbReference type="ARBA" id="ARBA00022840"/>
    </source>
</evidence>
<evidence type="ECO:0000256" key="20">
    <source>
        <dbReference type="SAM" id="Phobius"/>
    </source>
</evidence>
<evidence type="ECO:0000256" key="10">
    <source>
        <dbReference type="ARBA" id="ARBA00022741"/>
    </source>
</evidence>
<dbReference type="PROSITE" id="PS00108">
    <property type="entry name" value="PROTEIN_KINASE_ST"/>
    <property type="match status" value="1"/>
</dbReference>
<dbReference type="Pfam" id="PF13855">
    <property type="entry name" value="LRR_8"/>
    <property type="match status" value="1"/>
</dbReference>
<gene>
    <name evidence="24" type="primary">LOC111442708</name>
</gene>
<evidence type="ECO:0000256" key="14">
    <source>
        <dbReference type="ARBA" id="ARBA00023136"/>
    </source>
</evidence>
<protein>
    <recommendedName>
        <fullName evidence="2">non-specific serine/threonine protein kinase</fullName>
        <ecNumber evidence="2">2.7.11.1</ecNumber>
    </recommendedName>
</protein>
<evidence type="ECO:0000313" key="24">
    <source>
        <dbReference type="RefSeq" id="XP_022935959.1"/>
    </source>
</evidence>
<sequence length="1012" mass="109927">MFLPRLLAVVFLSSLCFLTLTAGAARLPDDEVEALKEIGRTLGKTDWNFAADLCGGVGSGWITNSTQFDPSFVNNVTCNCSFQNNTVCHVTNIALKAQSLPGTLPPQIVRLPFLQELDLTRNYLSGRIPPEWGSSKLLKISLLGNRLTGPIPKEIGNISTLAELVLEMNHFSGSIPPEIGNLTSLSRLLLTSNNFSGELPPSLARITTLTDFRISDNHFTGPIPKFIQNWKNLGKVAIQASGLSGPIPSEIGLLTNLTDVRISDLNGGSSLFPPLDTLTKLKTLILRSCNITGVLPDNLGGLTALKTLDFSFNKITGPIPASFEALKKVDSIYLSGNLLNGSVPSWMLQQGESIDLSYNKFTRINDQNTGCQSRNLNLFASSSQDNNLNGAVSCLPSACGKTSYTLHINCGGKEETINGTPKFDADTNTGKSSLFSQGGENWGFSNTGNFMDDDRTTDDFIALNSSALSISNPELYMRARISPISLTYYAYCMGNGNYTVSLHFAEIMFTDDKSYRSLGRRLFDVYVQGKLELKDFNIADAAGGIGKPFVKKFTVSVTNGTVEIRLFWAGKGSNAIPVRGVYGPLISAIAVDPDFDPPSEDGHAISAGTVGGIVAAGVSVIILVLGVLWWIGCQRKTGTLEQELKGLDLGTGSFSLRQIRAATNNFDAANKIGEGGFGPVYKGVLADGTVIAVKQLSAKSKQGNREFVNEIGMISALQHPHLVKLYGCCIEGNQLLLIYEYLENNSLARALFGPQECQLKLDWPTRQKICVGIARGLAYLHEESRLKIVHRDIKATNVLLDKNLNPKISDFGLAKLDEEENTHISTRVAGTFGYMAPEYAMRGYLTDKADVYSFGIVALEIVSGRSNTSFRTKDDCFYLLDHANTLKEKDSLLELVDPRLGSDFNKREAIAMINIALQCTNVIAGDRPAMSSVVSMLEGKVAVKELVSNPSVSKQDVNAMWSQIYRQKGQTTDESQTQSSTMDGPWTGSSTSASDLYPILMDSKYLENRSQG</sequence>
<keyword evidence="13 20" id="KW-1133">Transmembrane helix</keyword>
<keyword evidence="7 20" id="KW-0812">Transmembrane</keyword>
<feature type="signal peptide" evidence="21">
    <location>
        <begin position="1"/>
        <end position="24"/>
    </location>
</feature>
<dbReference type="FunFam" id="2.60.120.430:FF:000004">
    <property type="entry name" value="Putative leucine-rich repeat receptor-like serine/threonine-protein kinase"/>
    <property type="match status" value="1"/>
</dbReference>
<evidence type="ECO:0000256" key="4">
    <source>
        <dbReference type="ARBA" id="ARBA00022553"/>
    </source>
</evidence>
<dbReference type="Gene3D" id="2.60.120.430">
    <property type="entry name" value="Galactose-binding lectin"/>
    <property type="match status" value="1"/>
</dbReference>
<evidence type="ECO:0000256" key="11">
    <source>
        <dbReference type="ARBA" id="ARBA00022777"/>
    </source>
</evidence>
<keyword evidence="16" id="KW-0325">Glycoprotein</keyword>
<dbReference type="AlphaFoldDB" id="A0A6J1F6W7"/>
<keyword evidence="8 21" id="KW-0732">Signal</keyword>
<dbReference type="Pfam" id="PF11721">
    <property type="entry name" value="Malectin"/>
    <property type="match status" value="1"/>
</dbReference>
<keyword evidence="6" id="KW-0808">Transferase</keyword>
<dbReference type="FunFam" id="3.30.200.20:FF:000217">
    <property type="entry name" value="probable LRR receptor-like serine/threonine-protein kinase At1g53430"/>
    <property type="match status" value="1"/>
</dbReference>
<dbReference type="InterPro" id="IPR011009">
    <property type="entry name" value="Kinase-like_dom_sf"/>
</dbReference>
<evidence type="ECO:0000256" key="19">
    <source>
        <dbReference type="SAM" id="MobiDB-lite"/>
    </source>
</evidence>
<dbReference type="CDD" id="cd14066">
    <property type="entry name" value="STKc_IRAK"/>
    <property type="match status" value="1"/>
</dbReference>
<dbReference type="GeneID" id="111442708"/>
<keyword evidence="5" id="KW-0433">Leucine-rich repeat</keyword>
<dbReference type="InterPro" id="IPR000719">
    <property type="entry name" value="Prot_kinase_dom"/>
</dbReference>
<keyword evidence="12" id="KW-0067">ATP-binding</keyword>
<reference evidence="24" key="1">
    <citation type="submission" date="2025-08" db="UniProtKB">
        <authorList>
            <consortium name="RefSeq"/>
        </authorList>
    </citation>
    <scope>IDENTIFICATION</scope>
    <source>
        <tissue evidence="24">Young leaves</tissue>
    </source>
</reference>
<evidence type="ECO:0000256" key="9">
    <source>
        <dbReference type="ARBA" id="ARBA00022737"/>
    </source>
</evidence>
<dbReference type="PROSITE" id="PS50011">
    <property type="entry name" value="PROTEIN_KINASE_DOM"/>
    <property type="match status" value="1"/>
</dbReference>
<feature type="domain" description="Protein kinase" evidence="22">
    <location>
        <begin position="666"/>
        <end position="917"/>
    </location>
</feature>
<dbReference type="GO" id="GO:0016020">
    <property type="term" value="C:membrane"/>
    <property type="evidence" value="ECO:0007669"/>
    <property type="project" value="UniProtKB-SubCell"/>
</dbReference>
<evidence type="ECO:0000259" key="22">
    <source>
        <dbReference type="PROSITE" id="PS50011"/>
    </source>
</evidence>
<feature type="transmembrane region" description="Helical" evidence="20">
    <location>
        <begin position="610"/>
        <end position="631"/>
    </location>
</feature>
<comment type="subcellular location">
    <subcellularLocation>
        <location evidence="1">Membrane</location>
        <topology evidence="1">Single-pass type I membrane protein</topology>
    </subcellularLocation>
</comment>
<dbReference type="Pfam" id="PF00560">
    <property type="entry name" value="LRR_1"/>
    <property type="match status" value="2"/>
</dbReference>
<dbReference type="InterPro" id="IPR001611">
    <property type="entry name" value="Leu-rich_rpt"/>
</dbReference>
<dbReference type="EC" id="2.7.11.1" evidence="2"/>
<keyword evidence="11" id="KW-0418">Kinase</keyword>
<evidence type="ECO:0000256" key="8">
    <source>
        <dbReference type="ARBA" id="ARBA00022729"/>
    </source>
</evidence>
<dbReference type="Gene3D" id="3.80.10.10">
    <property type="entry name" value="Ribonuclease Inhibitor"/>
    <property type="match status" value="3"/>
</dbReference>
<dbReference type="Proteomes" id="UP000504609">
    <property type="component" value="Unplaced"/>
</dbReference>
<keyword evidence="3" id="KW-0723">Serine/threonine-protein kinase</keyword>
<dbReference type="InterPro" id="IPR051824">
    <property type="entry name" value="LRR_Rcpt-Like_S/T_Kinase"/>
</dbReference>
<keyword evidence="4" id="KW-0597">Phosphoprotein</keyword>